<evidence type="ECO:0000313" key="9">
    <source>
        <dbReference type="Proteomes" id="UP000636709"/>
    </source>
</evidence>
<keyword evidence="3" id="KW-0812">Transmembrane</keyword>
<evidence type="ECO:0000256" key="4">
    <source>
        <dbReference type="ARBA" id="ARBA00022729"/>
    </source>
</evidence>
<evidence type="ECO:0000256" key="7">
    <source>
        <dbReference type="ARBA" id="ARBA00023180"/>
    </source>
</evidence>
<keyword evidence="5" id="KW-1133">Transmembrane helix</keyword>
<keyword evidence="2" id="KW-0723">Serine/threonine-protein kinase</keyword>
<evidence type="ECO:0000256" key="5">
    <source>
        <dbReference type="ARBA" id="ARBA00022989"/>
    </source>
</evidence>
<keyword evidence="9" id="KW-1185">Reference proteome</keyword>
<proteinExistence type="predicted"/>
<keyword evidence="2" id="KW-0418">Kinase</keyword>
<reference evidence="8" key="1">
    <citation type="submission" date="2020-07" db="EMBL/GenBank/DDBJ databases">
        <title>Genome sequence and genetic diversity analysis of an under-domesticated orphan crop, white fonio (Digitaria exilis).</title>
        <authorList>
            <person name="Bennetzen J.L."/>
            <person name="Chen S."/>
            <person name="Ma X."/>
            <person name="Wang X."/>
            <person name="Yssel A.E.J."/>
            <person name="Chaluvadi S.R."/>
            <person name="Johnson M."/>
            <person name="Gangashetty P."/>
            <person name="Hamidou F."/>
            <person name="Sanogo M.D."/>
            <person name="Zwaenepoel A."/>
            <person name="Wallace J."/>
            <person name="Van De Peer Y."/>
            <person name="Van Deynze A."/>
        </authorList>
    </citation>
    <scope>NUCLEOTIDE SEQUENCE</scope>
    <source>
        <tissue evidence="8">Leaves</tissue>
    </source>
</reference>
<comment type="subcellular location">
    <subcellularLocation>
        <location evidence="1">Membrane</location>
        <topology evidence="1">Single-pass type I membrane protein</topology>
    </subcellularLocation>
</comment>
<evidence type="ECO:0000256" key="3">
    <source>
        <dbReference type="ARBA" id="ARBA00022692"/>
    </source>
</evidence>
<dbReference type="Proteomes" id="UP000636709">
    <property type="component" value="Unassembled WGS sequence"/>
</dbReference>
<evidence type="ECO:0000313" key="8">
    <source>
        <dbReference type="EMBL" id="KAF8716290.1"/>
    </source>
</evidence>
<name>A0A835EVL0_9POAL</name>
<keyword evidence="4" id="KW-0732">Signal</keyword>
<keyword evidence="2" id="KW-0808">Transferase</keyword>
<protein>
    <submittedName>
        <fullName evidence="8">Uncharacterized protein</fullName>
    </submittedName>
</protein>
<organism evidence="8 9">
    <name type="scientific">Digitaria exilis</name>
    <dbReference type="NCBI Taxonomy" id="1010633"/>
    <lineage>
        <taxon>Eukaryota</taxon>
        <taxon>Viridiplantae</taxon>
        <taxon>Streptophyta</taxon>
        <taxon>Embryophyta</taxon>
        <taxon>Tracheophyta</taxon>
        <taxon>Spermatophyta</taxon>
        <taxon>Magnoliopsida</taxon>
        <taxon>Liliopsida</taxon>
        <taxon>Poales</taxon>
        <taxon>Poaceae</taxon>
        <taxon>PACMAD clade</taxon>
        <taxon>Panicoideae</taxon>
        <taxon>Panicodae</taxon>
        <taxon>Paniceae</taxon>
        <taxon>Anthephorinae</taxon>
        <taxon>Digitaria</taxon>
    </lineage>
</organism>
<gene>
    <name evidence="8" type="ORF">HU200_026577</name>
</gene>
<dbReference type="PANTHER" id="PTHR27009">
    <property type="entry name" value="RUST RESISTANCE KINASE LR10-RELATED"/>
    <property type="match status" value="1"/>
</dbReference>
<dbReference type="InterPro" id="IPR045874">
    <property type="entry name" value="LRK10/LRL21-25-like"/>
</dbReference>
<evidence type="ECO:0000256" key="2">
    <source>
        <dbReference type="ARBA" id="ARBA00022527"/>
    </source>
</evidence>
<dbReference type="GO" id="GO:0004674">
    <property type="term" value="F:protein serine/threonine kinase activity"/>
    <property type="evidence" value="ECO:0007669"/>
    <property type="project" value="UniProtKB-KW"/>
</dbReference>
<dbReference type="Gene3D" id="1.10.510.10">
    <property type="entry name" value="Transferase(Phosphotransferase) domain 1"/>
    <property type="match status" value="1"/>
</dbReference>
<accession>A0A835EVL0</accession>
<dbReference type="EMBL" id="JACEFO010001727">
    <property type="protein sequence ID" value="KAF8716290.1"/>
    <property type="molecule type" value="Genomic_DNA"/>
</dbReference>
<evidence type="ECO:0000256" key="6">
    <source>
        <dbReference type="ARBA" id="ARBA00023136"/>
    </source>
</evidence>
<keyword evidence="7" id="KW-0325">Glycoprotein</keyword>
<dbReference type="AlphaFoldDB" id="A0A835EVL0"/>
<comment type="caution">
    <text evidence="8">The sequence shown here is derived from an EMBL/GenBank/DDBJ whole genome shotgun (WGS) entry which is preliminary data.</text>
</comment>
<dbReference type="OrthoDB" id="673708at2759"/>
<keyword evidence="6" id="KW-0472">Membrane</keyword>
<evidence type="ECO:0000256" key="1">
    <source>
        <dbReference type="ARBA" id="ARBA00004479"/>
    </source>
</evidence>
<sequence length="84" mass="9672">MMVLEMVGARKNMNKSSKTSSKYFPQWVYERLDEYCVNTGEIGVDTKIVSKLIIVGLWCIQLQPTNRPSMTRVVEMLESRANDL</sequence>
<dbReference type="GO" id="GO:0016020">
    <property type="term" value="C:membrane"/>
    <property type="evidence" value="ECO:0007669"/>
    <property type="project" value="UniProtKB-SubCell"/>
</dbReference>